<gene>
    <name evidence="2" type="ORF">CB5_LOCUS4799</name>
</gene>
<dbReference type="InterPro" id="IPR032567">
    <property type="entry name" value="RTL1-rel"/>
</dbReference>
<protein>
    <submittedName>
        <fullName evidence="2">Uncharacterized protein</fullName>
    </submittedName>
</protein>
<sequence length="445" mass="49171">MVPKKRPATRSTPTPPSEVPRLSGSGEVQDLRAQVTALVWVVQRQEEQIGKLRELVSQPAATTTVTVTAPESQEPPATSPHITSATEGANVTAVPVMTRPVPASTPPTASSSSAPVPDLAAVKAKRERALAALTTFKRFNPPTFDREEVDPWVVETWIALMETLFEDIYTLEQDKINLATHCFEKSTRIRWRGVKKNRSPDLPPVTRGSGRPGQGGVFRTRTSAEIFRVVHSFKLQTFVEVLNRALWVEQGNAIAREECDRTRGAREAAEPFGVLFVAGIIDQQAVDGETGGVIACPVQVGDWIMSANLLVLRQLKGFDLILGMDWLLKYYATIDCESKVLTFREPGQEEFTYRGCKSSLFAMTMTTSRAKKLINSGCVAYLATVVKTFREIPVLEDIPMVREFSNVFPAELPGMPSDQKIEFVIDLVPGTAPISKARIEWHRPN</sequence>
<dbReference type="Pfam" id="PF08284">
    <property type="entry name" value="RVP_2"/>
    <property type="match status" value="1"/>
</dbReference>
<feature type="region of interest" description="Disordered" evidence="1">
    <location>
        <begin position="1"/>
        <end position="28"/>
    </location>
</feature>
<reference evidence="2" key="1">
    <citation type="submission" date="2020-07" db="EMBL/GenBank/DDBJ databases">
        <authorList>
            <person name="Lin J."/>
        </authorList>
    </citation>
    <scope>NUCLEOTIDE SEQUENCE</scope>
</reference>
<feature type="region of interest" description="Disordered" evidence="1">
    <location>
        <begin position="63"/>
        <end position="83"/>
    </location>
</feature>
<dbReference type="InterPro" id="IPR021109">
    <property type="entry name" value="Peptidase_aspartic_dom_sf"/>
</dbReference>
<feature type="region of interest" description="Disordered" evidence="1">
    <location>
        <begin position="195"/>
        <end position="215"/>
    </location>
</feature>
<dbReference type="EMBL" id="LR862141">
    <property type="protein sequence ID" value="CAD1821588.1"/>
    <property type="molecule type" value="Genomic_DNA"/>
</dbReference>
<evidence type="ECO:0000256" key="1">
    <source>
        <dbReference type="SAM" id="MobiDB-lite"/>
    </source>
</evidence>
<dbReference type="AlphaFoldDB" id="A0A6V7NSW6"/>
<evidence type="ECO:0000313" key="2">
    <source>
        <dbReference type="EMBL" id="CAD1821588.1"/>
    </source>
</evidence>
<dbReference type="Gene3D" id="2.40.70.10">
    <property type="entry name" value="Acid Proteases"/>
    <property type="match status" value="1"/>
</dbReference>
<accession>A0A6V7NSW6</accession>
<organism evidence="2">
    <name type="scientific">Ananas comosus var. bracteatus</name>
    <name type="common">red pineapple</name>
    <dbReference type="NCBI Taxonomy" id="296719"/>
    <lineage>
        <taxon>Eukaryota</taxon>
        <taxon>Viridiplantae</taxon>
        <taxon>Streptophyta</taxon>
        <taxon>Embryophyta</taxon>
        <taxon>Tracheophyta</taxon>
        <taxon>Spermatophyta</taxon>
        <taxon>Magnoliopsida</taxon>
        <taxon>Liliopsida</taxon>
        <taxon>Poales</taxon>
        <taxon>Bromeliaceae</taxon>
        <taxon>Bromelioideae</taxon>
        <taxon>Ananas</taxon>
    </lineage>
</organism>
<dbReference type="PANTHER" id="PTHR15503">
    <property type="entry name" value="LDOC1 RELATED"/>
    <property type="match status" value="1"/>
</dbReference>
<name>A0A6V7NSW6_ANACO</name>
<proteinExistence type="predicted"/>
<dbReference type="PANTHER" id="PTHR15503:SF45">
    <property type="entry name" value="RNA-DIRECTED DNA POLYMERASE HOMOLOG"/>
    <property type="match status" value="1"/>
</dbReference>